<proteinExistence type="predicted"/>
<reference evidence="1 2" key="1">
    <citation type="journal article" date="2023" name="Mol. Biol. Evol.">
        <title>Genomics of Secondarily Temperate Adaptation in the Only Non-Antarctic Icefish.</title>
        <authorList>
            <person name="Rivera-Colon A.G."/>
            <person name="Rayamajhi N."/>
            <person name="Minhas B.F."/>
            <person name="Madrigal G."/>
            <person name="Bilyk K.T."/>
            <person name="Yoon V."/>
            <person name="Hune M."/>
            <person name="Gregory S."/>
            <person name="Cheng C.H.C."/>
            <person name="Catchen J.M."/>
        </authorList>
    </citation>
    <scope>NUCLEOTIDE SEQUENCE [LARGE SCALE GENOMIC DNA]</scope>
    <source>
        <strain evidence="1">JC2023a</strain>
    </source>
</reference>
<name>A0AAN8HBV5_9TELE</name>
<comment type="caution">
    <text evidence="1">The sequence shown here is derived from an EMBL/GenBank/DDBJ whole genome shotgun (WGS) entry which is preliminary data.</text>
</comment>
<organism evidence="1 2">
    <name type="scientific">Champsocephalus esox</name>
    <name type="common">pike icefish</name>
    <dbReference type="NCBI Taxonomy" id="159716"/>
    <lineage>
        <taxon>Eukaryota</taxon>
        <taxon>Metazoa</taxon>
        <taxon>Chordata</taxon>
        <taxon>Craniata</taxon>
        <taxon>Vertebrata</taxon>
        <taxon>Euteleostomi</taxon>
        <taxon>Actinopterygii</taxon>
        <taxon>Neopterygii</taxon>
        <taxon>Teleostei</taxon>
        <taxon>Neoteleostei</taxon>
        <taxon>Acanthomorphata</taxon>
        <taxon>Eupercaria</taxon>
        <taxon>Perciformes</taxon>
        <taxon>Notothenioidei</taxon>
        <taxon>Channichthyidae</taxon>
        <taxon>Champsocephalus</taxon>
    </lineage>
</organism>
<gene>
    <name evidence="1" type="ORF">CesoFtcFv8_003765</name>
</gene>
<sequence>MGRERLLLCAFSATGTQPVAHQRQPSRHGLIHFTHNLVLTPLMAQLTPSLLWTLRKYSSISVCVATASLQISP</sequence>
<dbReference type="EMBL" id="JAULUE010002048">
    <property type="protein sequence ID" value="KAK5909876.1"/>
    <property type="molecule type" value="Genomic_DNA"/>
</dbReference>
<dbReference type="Proteomes" id="UP001335648">
    <property type="component" value="Unassembled WGS sequence"/>
</dbReference>
<evidence type="ECO:0000313" key="1">
    <source>
        <dbReference type="EMBL" id="KAK5909876.1"/>
    </source>
</evidence>
<accession>A0AAN8HBV5</accession>
<protein>
    <submittedName>
        <fullName evidence="1">Uncharacterized protein</fullName>
    </submittedName>
</protein>
<evidence type="ECO:0000313" key="2">
    <source>
        <dbReference type="Proteomes" id="UP001335648"/>
    </source>
</evidence>
<dbReference type="AlphaFoldDB" id="A0AAN8HBV5"/>
<keyword evidence="2" id="KW-1185">Reference proteome</keyword>